<proteinExistence type="predicted"/>
<evidence type="ECO:0000313" key="2">
    <source>
        <dbReference type="Proteomes" id="UP001057402"/>
    </source>
</evidence>
<accession>A0ACB9RBH8</accession>
<dbReference type="EMBL" id="CM042883">
    <property type="protein sequence ID" value="KAI4376273.1"/>
    <property type="molecule type" value="Genomic_DNA"/>
</dbReference>
<organism evidence="1 2">
    <name type="scientific">Melastoma candidum</name>
    <dbReference type="NCBI Taxonomy" id="119954"/>
    <lineage>
        <taxon>Eukaryota</taxon>
        <taxon>Viridiplantae</taxon>
        <taxon>Streptophyta</taxon>
        <taxon>Embryophyta</taxon>
        <taxon>Tracheophyta</taxon>
        <taxon>Spermatophyta</taxon>
        <taxon>Magnoliopsida</taxon>
        <taxon>eudicotyledons</taxon>
        <taxon>Gunneridae</taxon>
        <taxon>Pentapetalae</taxon>
        <taxon>rosids</taxon>
        <taxon>malvids</taxon>
        <taxon>Myrtales</taxon>
        <taxon>Melastomataceae</taxon>
        <taxon>Melastomatoideae</taxon>
        <taxon>Melastomateae</taxon>
        <taxon>Melastoma</taxon>
    </lineage>
</organism>
<dbReference type="Proteomes" id="UP001057402">
    <property type="component" value="Chromosome 4"/>
</dbReference>
<gene>
    <name evidence="1" type="ORF">MLD38_014055</name>
</gene>
<sequence>MLLGLSPWPAPFRKRTSNPYTIFPVWSAYFLSNRSTIFAFGLIPNSGCRTPPSAQAGVDSDVLALWTAFLMMHFDGPDSKKNTRLCLLFALCSRPCKADPII</sequence>
<name>A0ACB9RBH8_9MYRT</name>
<protein>
    <submittedName>
        <fullName evidence="1">Uncharacterized protein</fullName>
    </submittedName>
</protein>
<reference evidence="2" key="1">
    <citation type="journal article" date="2023" name="Front. Plant Sci.">
        <title>Chromosomal-level genome assembly of Melastoma candidum provides insights into trichome evolution.</title>
        <authorList>
            <person name="Zhong Y."/>
            <person name="Wu W."/>
            <person name="Sun C."/>
            <person name="Zou P."/>
            <person name="Liu Y."/>
            <person name="Dai S."/>
            <person name="Zhou R."/>
        </authorList>
    </citation>
    <scope>NUCLEOTIDE SEQUENCE [LARGE SCALE GENOMIC DNA]</scope>
</reference>
<evidence type="ECO:0000313" key="1">
    <source>
        <dbReference type="EMBL" id="KAI4376273.1"/>
    </source>
</evidence>
<keyword evidence="2" id="KW-1185">Reference proteome</keyword>
<comment type="caution">
    <text evidence="1">The sequence shown here is derived from an EMBL/GenBank/DDBJ whole genome shotgun (WGS) entry which is preliminary data.</text>
</comment>